<feature type="region of interest" description="Disordered" evidence="1">
    <location>
        <begin position="1"/>
        <end position="20"/>
    </location>
</feature>
<feature type="compositionally biased region" description="Basic and acidic residues" evidence="1">
    <location>
        <begin position="104"/>
        <end position="115"/>
    </location>
</feature>
<name>A0A9N8E0R7_9STRA</name>
<proteinExistence type="predicted"/>
<keyword evidence="2" id="KW-0812">Transmembrane</keyword>
<keyword evidence="2" id="KW-1133">Transmembrane helix</keyword>
<feature type="compositionally biased region" description="Polar residues" evidence="1">
    <location>
        <begin position="1"/>
        <end position="17"/>
    </location>
</feature>
<feature type="compositionally biased region" description="Polar residues" evidence="1">
    <location>
        <begin position="123"/>
        <end position="142"/>
    </location>
</feature>
<dbReference type="AlphaFoldDB" id="A0A9N8E0R7"/>
<feature type="transmembrane region" description="Helical" evidence="2">
    <location>
        <begin position="26"/>
        <end position="48"/>
    </location>
</feature>
<evidence type="ECO:0000313" key="3">
    <source>
        <dbReference type="EMBL" id="CAB9512362.1"/>
    </source>
</evidence>
<comment type="caution">
    <text evidence="3">The sequence shown here is derived from an EMBL/GenBank/DDBJ whole genome shotgun (WGS) entry which is preliminary data.</text>
</comment>
<feature type="compositionally biased region" description="Acidic residues" evidence="1">
    <location>
        <begin position="165"/>
        <end position="176"/>
    </location>
</feature>
<feature type="region of interest" description="Disordered" evidence="1">
    <location>
        <begin position="59"/>
        <end position="186"/>
    </location>
</feature>
<evidence type="ECO:0000256" key="2">
    <source>
        <dbReference type="SAM" id="Phobius"/>
    </source>
</evidence>
<keyword evidence="4" id="KW-1185">Reference proteome</keyword>
<dbReference type="Proteomes" id="UP001153069">
    <property type="component" value="Unassembled WGS sequence"/>
</dbReference>
<dbReference type="EMBL" id="CAICTM010000531">
    <property type="protein sequence ID" value="CAB9512362.1"/>
    <property type="molecule type" value="Genomic_DNA"/>
</dbReference>
<feature type="compositionally biased region" description="Basic and acidic residues" evidence="1">
    <location>
        <begin position="62"/>
        <end position="71"/>
    </location>
</feature>
<reference evidence="3" key="1">
    <citation type="submission" date="2020-06" db="EMBL/GenBank/DDBJ databases">
        <authorList>
            <consortium name="Plant Systems Biology data submission"/>
        </authorList>
    </citation>
    <scope>NUCLEOTIDE SEQUENCE</scope>
    <source>
        <strain evidence="3">D6</strain>
    </source>
</reference>
<evidence type="ECO:0000256" key="1">
    <source>
        <dbReference type="SAM" id="MobiDB-lite"/>
    </source>
</evidence>
<organism evidence="3 4">
    <name type="scientific">Seminavis robusta</name>
    <dbReference type="NCBI Taxonomy" id="568900"/>
    <lineage>
        <taxon>Eukaryota</taxon>
        <taxon>Sar</taxon>
        <taxon>Stramenopiles</taxon>
        <taxon>Ochrophyta</taxon>
        <taxon>Bacillariophyta</taxon>
        <taxon>Bacillariophyceae</taxon>
        <taxon>Bacillariophycidae</taxon>
        <taxon>Naviculales</taxon>
        <taxon>Naviculaceae</taxon>
        <taxon>Seminavis</taxon>
    </lineage>
</organism>
<evidence type="ECO:0000313" key="4">
    <source>
        <dbReference type="Proteomes" id="UP001153069"/>
    </source>
</evidence>
<gene>
    <name evidence="3" type="ORF">SEMRO_532_G161470.1</name>
</gene>
<accession>A0A9N8E0R7</accession>
<feature type="compositionally biased region" description="Basic and acidic residues" evidence="1">
    <location>
        <begin position="82"/>
        <end position="93"/>
    </location>
</feature>
<sequence length="186" mass="20357">MSEVVSNSTTAAPSSTGEDPEEWSLLFYWGMFIGMFLLSMPLVILILWSCNRQNKKIREHKKREAEKELLHQEQSVQPSGSADKEEDKVECHPDSGTTGGSLQKVEEGKECHPEEQQQQQQQSTTEPAKSTMTFSSVIQGTYSADADDDAAPQSSSTIVITMDGDGQEAVDVEADGGVEMSLQLPS</sequence>
<protein>
    <submittedName>
        <fullName evidence="3">Uncharacterized protein</fullName>
    </submittedName>
</protein>
<keyword evidence="2" id="KW-0472">Membrane</keyword>